<evidence type="ECO:0000313" key="3">
    <source>
        <dbReference type="Proteomes" id="UP000246018"/>
    </source>
</evidence>
<dbReference type="Gene3D" id="2.160.20.80">
    <property type="entry name" value="E3 ubiquitin-protein ligase SopA"/>
    <property type="match status" value="1"/>
</dbReference>
<protein>
    <recommendedName>
        <fullName evidence="1">DinB-like domain-containing protein</fullName>
    </recommendedName>
</protein>
<organism evidence="2 3">
    <name type="scientific">Nocardioides gansuensis</name>
    <dbReference type="NCBI Taxonomy" id="2138300"/>
    <lineage>
        <taxon>Bacteria</taxon>
        <taxon>Bacillati</taxon>
        <taxon>Actinomycetota</taxon>
        <taxon>Actinomycetes</taxon>
        <taxon>Propionibacteriales</taxon>
        <taxon>Nocardioidaceae</taxon>
        <taxon>Nocardioides</taxon>
    </lineage>
</organism>
<feature type="domain" description="DinB-like" evidence="1">
    <location>
        <begin position="94"/>
        <end position="235"/>
    </location>
</feature>
<reference evidence="2 3" key="1">
    <citation type="submission" date="2018-04" db="EMBL/GenBank/DDBJ databases">
        <title>Genome of Nocardioides gansuensis WSJ-1.</title>
        <authorList>
            <person name="Wu S."/>
            <person name="Wang G."/>
        </authorList>
    </citation>
    <scope>NUCLEOTIDE SEQUENCE [LARGE SCALE GENOMIC DNA]</scope>
    <source>
        <strain evidence="2 3">WSJ-1</strain>
    </source>
</reference>
<gene>
    <name evidence="2" type="ORF">DDE18_00670</name>
</gene>
<dbReference type="AlphaFoldDB" id="A0A2T8FES7"/>
<proteinExistence type="predicted"/>
<sequence length="251" mass="28689">MGEEIFEHRNLAGAMFREVNLRGARFREADMRDVVMRGVLLAHVDIDGEVADLRINGVDVAPLVEAELDRRDPDRARMRPTDAAGFRQAWDIVERRWAETVERARGLDPELLHASVDGEWSFIQTLRHLVHATDVWINRVLLGDPRPWHPLGLPFDGADPHPEMPWDREARPTLDEVLAVRAERMATVRRVVADLTDERLGERTTPVEGPSWPPADAYPVIEVLSIVLNEEWQHRVYAERDLDALTSTRTP</sequence>
<dbReference type="OrthoDB" id="3542438at2"/>
<evidence type="ECO:0000313" key="2">
    <source>
        <dbReference type="EMBL" id="PVG84190.1"/>
    </source>
</evidence>
<evidence type="ECO:0000259" key="1">
    <source>
        <dbReference type="Pfam" id="PF12867"/>
    </source>
</evidence>
<name>A0A2T8FES7_9ACTN</name>
<dbReference type="RefSeq" id="WP_116570318.1">
    <property type="nucleotide sequence ID" value="NZ_QDGZ01000001.1"/>
</dbReference>
<dbReference type="InterPro" id="IPR034660">
    <property type="entry name" value="DinB/YfiT-like"/>
</dbReference>
<dbReference type="SUPFAM" id="SSF141571">
    <property type="entry name" value="Pentapeptide repeat-like"/>
    <property type="match status" value="1"/>
</dbReference>
<accession>A0A2T8FES7</accession>
<dbReference type="Pfam" id="PF00805">
    <property type="entry name" value="Pentapeptide"/>
    <property type="match status" value="1"/>
</dbReference>
<dbReference type="SUPFAM" id="SSF109854">
    <property type="entry name" value="DinB/YfiT-like putative metalloenzymes"/>
    <property type="match status" value="1"/>
</dbReference>
<dbReference type="Gene3D" id="1.20.120.450">
    <property type="entry name" value="dinb family like domain"/>
    <property type="match status" value="1"/>
</dbReference>
<dbReference type="InterPro" id="IPR024775">
    <property type="entry name" value="DinB-like"/>
</dbReference>
<dbReference type="Pfam" id="PF12867">
    <property type="entry name" value="DinB_2"/>
    <property type="match status" value="1"/>
</dbReference>
<comment type="caution">
    <text evidence="2">The sequence shown here is derived from an EMBL/GenBank/DDBJ whole genome shotgun (WGS) entry which is preliminary data.</text>
</comment>
<dbReference type="EMBL" id="QDGZ01000001">
    <property type="protein sequence ID" value="PVG84190.1"/>
    <property type="molecule type" value="Genomic_DNA"/>
</dbReference>
<dbReference type="InterPro" id="IPR001646">
    <property type="entry name" value="5peptide_repeat"/>
</dbReference>
<keyword evidence="3" id="KW-1185">Reference proteome</keyword>
<dbReference type="Proteomes" id="UP000246018">
    <property type="component" value="Unassembled WGS sequence"/>
</dbReference>